<reference evidence="4" key="2">
    <citation type="submission" date="2019-06" db="EMBL/GenBank/DDBJ databases">
        <title>Genomics analysis of Aphanomyces spp. identifies a new class of oomycete effector associated with host adaptation.</title>
        <authorList>
            <person name="Gaulin E."/>
        </authorList>
    </citation>
    <scope>NUCLEOTIDE SEQUENCE</scope>
    <source>
        <strain evidence="4">CBS 578.67</strain>
    </source>
</reference>
<evidence type="ECO:0000313" key="6">
    <source>
        <dbReference type="Proteomes" id="UP000332933"/>
    </source>
</evidence>
<dbReference type="Gene3D" id="1.10.10.200">
    <property type="match status" value="1"/>
</dbReference>
<evidence type="ECO:0000313" key="4">
    <source>
        <dbReference type="EMBL" id="KAF0682393.1"/>
    </source>
</evidence>
<evidence type="ECO:0000256" key="1">
    <source>
        <dbReference type="ARBA" id="ARBA00008724"/>
    </source>
</evidence>
<sequence length="268" mass="29064">MMPKVTARWSAMTTLLSPAVHAEQRRFMGRGPTIAGKKSATDAKKTILFGKLAKELTFISKSVNGDVNNIRLESVIIKAKTSNMPRDKIEAAVKRGVDGKAGAITETVLYEATGPNGSALIIEALTDNRKRTAPALRHILSKNGGNLGANGSVAWMFERKGYLEVNQPEEGSAVAWNEDSVMNVAIEAGADDMEFRDAVAQITCDVNDLAAVRTHLNDMGLHPHVCSMIYNPKEFIDLTGDAADAFHGLIDALDDNEDVNEVYHNVNE</sequence>
<dbReference type="SUPFAM" id="SSF75625">
    <property type="entry name" value="YebC-like"/>
    <property type="match status" value="1"/>
</dbReference>
<feature type="domain" description="TACO1/YebC-like second and third" evidence="2">
    <location>
        <begin position="106"/>
        <end position="266"/>
    </location>
</feature>
<name>A0A485LT69_9STRA</name>
<dbReference type="EMBL" id="CAADRA010007566">
    <property type="protein sequence ID" value="VFU02104.1"/>
    <property type="molecule type" value="Genomic_DNA"/>
</dbReference>
<dbReference type="InterPro" id="IPR002876">
    <property type="entry name" value="Transcrip_reg_TACO1-like"/>
</dbReference>
<dbReference type="NCBIfam" id="TIGR01033">
    <property type="entry name" value="YebC/PmpR family DNA-binding transcriptional regulator"/>
    <property type="match status" value="1"/>
</dbReference>
<dbReference type="Pfam" id="PF20772">
    <property type="entry name" value="TACO1_YebC_N"/>
    <property type="match status" value="1"/>
</dbReference>
<gene>
    <name evidence="5" type="primary">Aste57867_25481</name>
    <name evidence="4" type="ORF">As57867_025402</name>
    <name evidence="5" type="ORF">ASTE57867_25481</name>
</gene>
<dbReference type="Pfam" id="PF01709">
    <property type="entry name" value="Transcrip_reg"/>
    <property type="match status" value="1"/>
</dbReference>
<dbReference type="InterPro" id="IPR017856">
    <property type="entry name" value="Integrase-like_N"/>
</dbReference>
<dbReference type="GO" id="GO:0005737">
    <property type="term" value="C:cytoplasm"/>
    <property type="evidence" value="ECO:0007669"/>
    <property type="project" value="UniProtKB-ARBA"/>
</dbReference>
<protein>
    <submittedName>
        <fullName evidence="5">Aste57867_25481 protein</fullName>
    </submittedName>
</protein>
<organism evidence="5 6">
    <name type="scientific">Aphanomyces stellatus</name>
    <dbReference type="NCBI Taxonomy" id="120398"/>
    <lineage>
        <taxon>Eukaryota</taxon>
        <taxon>Sar</taxon>
        <taxon>Stramenopiles</taxon>
        <taxon>Oomycota</taxon>
        <taxon>Saprolegniomycetes</taxon>
        <taxon>Saprolegniales</taxon>
        <taxon>Verrucalvaceae</taxon>
        <taxon>Aphanomyces</taxon>
    </lineage>
</organism>
<dbReference type="EMBL" id="VJMH01007540">
    <property type="protein sequence ID" value="KAF0682393.1"/>
    <property type="molecule type" value="Genomic_DNA"/>
</dbReference>
<dbReference type="InterPro" id="IPR029072">
    <property type="entry name" value="YebC-like"/>
</dbReference>
<dbReference type="InterPro" id="IPR048300">
    <property type="entry name" value="TACO1_YebC-like_2nd/3rd_dom"/>
</dbReference>
<keyword evidence="6" id="KW-1185">Reference proteome</keyword>
<dbReference type="Proteomes" id="UP000332933">
    <property type="component" value="Unassembled WGS sequence"/>
</dbReference>
<dbReference type="PANTHER" id="PTHR12532">
    <property type="entry name" value="TRANSLATIONAL ACTIVATOR OF CYTOCHROME C OXIDASE 1"/>
    <property type="match status" value="1"/>
</dbReference>
<comment type="similarity">
    <text evidence="1">Belongs to the TACO1 family.</text>
</comment>
<dbReference type="InterPro" id="IPR049083">
    <property type="entry name" value="TACO1_YebC_N"/>
</dbReference>
<dbReference type="AlphaFoldDB" id="A0A485LT69"/>
<dbReference type="PANTHER" id="PTHR12532:SF0">
    <property type="entry name" value="TRANSLATIONAL ACTIVATOR OF CYTOCHROME C OXIDASE 1"/>
    <property type="match status" value="1"/>
</dbReference>
<reference evidence="5 6" key="1">
    <citation type="submission" date="2019-03" db="EMBL/GenBank/DDBJ databases">
        <authorList>
            <person name="Gaulin E."/>
            <person name="Dumas B."/>
        </authorList>
    </citation>
    <scope>NUCLEOTIDE SEQUENCE [LARGE SCALE GENOMIC DNA]</scope>
    <source>
        <strain evidence="5">CBS 568.67</strain>
    </source>
</reference>
<dbReference type="Gene3D" id="3.30.70.980">
    <property type="match status" value="2"/>
</dbReference>
<dbReference type="OrthoDB" id="2017544at2759"/>
<proteinExistence type="inferred from homology"/>
<evidence type="ECO:0000259" key="3">
    <source>
        <dbReference type="Pfam" id="PF20772"/>
    </source>
</evidence>
<accession>A0A485LT69</accession>
<dbReference type="InterPro" id="IPR026564">
    <property type="entry name" value="Transcrip_reg_TACO1-like_dom3"/>
</dbReference>
<dbReference type="HAMAP" id="MF_00693">
    <property type="entry name" value="Transcrip_reg_TACO1"/>
    <property type="match status" value="1"/>
</dbReference>
<evidence type="ECO:0000313" key="5">
    <source>
        <dbReference type="EMBL" id="VFU02104.1"/>
    </source>
</evidence>
<evidence type="ECO:0000259" key="2">
    <source>
        <dbReference type="Pfam" id="PF01709"/>
    </source>
</evidence>
<feature type="domain" description="TACO1/YebC-like N-terminal" evidence="3">
    <location>
        <begin position="33"/>
        <end position="97"/>
    </location>
</feature>